<comment type="caution">
    <text evidence="1">The sequence shown here is derived from an EMBL/GenBank/DDBJ whole genome shotgun (WGS) entry which is preliminary data.</text>
</comment>
<reference evidence="1 2" key="1">
    <citation type="submission" date="2016-11" db="EMBL/GenBank/DDBJ databases">
        <title>The macronuclear genome of Stentor coeruleus: a giant cell with tiny introns.</title>
        <authorList>
            <person name="Slabodnick M."/>
            <person name="Ruby J.G."/>
            <person name="Reiff S.B."/>
            <person name="Swart E.C."/>
            <person name="Gosai S."/>
            <person name="Prabakaran S."/>
            <person name="Witkowska E."/>
            <person name="Larue G.E."/>
            <person name="Fisher S."/>
            <person name="Freeman R.M."/>
            <person name="Gunawardena J."/>
            <person name="Chu W."/>
            <person name="Stover N.A."/>
            <person name="Gregory B.D."/>
            <person name="Nowacki M."/>
            <person name="Derisi J."/>
            <person name="Roy S.W."/>
            <person name="Marshall W.F."/>
            <person name="Sood P."/>
        </authorList>
    </citation>
    <scope>NUCLEOTIDE SEQUENCE [LARGE SCALE GENOMIC DNA]</scope>
    <source>
        <strain evidence="1">WM001</strain>
    </source>
</reference>
<name>A0A1R2ASJ2_9CILI</name>
<accession>A0A1R2ASJ2</accession>
<proteinExistence type="predicted"/>
<dbReference type="AlphaFoldDB" id="A0A1R2ASJ2"/>
<dbReference type="SUPFAM" id="SSF50494">
    <property type="entry name" value="Trypsin-like serine proteases"/>
    <property type="match status" value="1"/>
</dbReference>
<keyword evidence="2" id="KW-1185">Reference proteome</keyword>
<protein>
    <recommendedName>
        <fullName evidence="3">Peptidase S1 domain-containing protein</fullName>
    </recommendedName>
</protein>
<evidence type="ECO:0000313" key="2">
    <source>
        <dbReference type="Proteomes" id="UP000187209"/>
    </source>
</evidence>
<dbReference type="Proteomes" id="UP000187209">
    <property type="component" value="Unassembled WGS sequence"/>
</dbReference>
<organism evidence="1 2">
    <name type="scientific">Stentor coeruleus</name>
    <dbReference type="NCBI Taxonomy" id="5963"/>
    <lineage>
        <taxon>Eukaryota</taxon>
        <taxon>Sar</taxon>
        <taxon>Alveolata</taxon>
        <taxon>Ciliophora</taxon>
        <taxon>Postciliodesmatophora</taxon>
        <taxon>Heterotrichea</taxon>
        <taxon>Heterotrichida</taxon>
        <taxon>Stentoridae</taxon>
        <taxon>Stentor</taxon>
    </lineage>
</organism>
<dbReference type="InterPro" id="IPR009003">
    <property type="entry name" value="Peptidase_S1_PA"/>
</dbReference>
<sequence>MSKECIPLYYSYNTMTEISFVNSAGVFPQTKEFDQTKKFGGFAIGKFKKHGNLVGTGFIIKLCRSTYPIVGLLLTAAHIFVEMFEYKPEPLEFIIGQESYEAIPLKNSLDWSNPSARYLDPITNCPISIPEDWVVCELRQIPDYNYSSILVSLNIADPSQTISSGLQTRLIGFPKKIEKDNIRYTSPEANSSQYSEIIQCFLECKKLIISKGEVLNALDMICITCVSANGMTGSPLLIKEHGKYKVIGLLHGGPASPIHYHISQLLSDISNPSQFDFDALISYIGFKRSLAVSTEAQQCLETCHDILILLRQMAINSRKIHMAIADLLRQYYPQALYMEFITGNKLKYNLCMPIHKIHYELSGFISRYA</sequence>
<dbReference type="EMBL" id="MPUH01001510">
    <property type="protein sequence ID" value="OMJ67370.1"/>
    <property type="molecule type" value="Genomic_DNA"/>
</dbReference>
<evidence type="ECO:0000313" key="1">
    <source>
        <dbReference type="EMBL" id="OMJ67370.1"/>
    </source>
</evidence>
<evidence type="ECO:0008006" key="3">
    <source>
        <dbReference type="Google" id="ProtNLM"/>
    </source>
</evidence>
<gene>
    <name evidence="1" type="ORF">SteCoe_35490</name>
</gene>